<protein>
    <submittedName>
        <fullName evidence="1">Uncharacterized protein</fullName>
    </submittedName>
</protein>
<dbReference type="RefSeq" id="WP_192009137.1">
    <property type="nucleotide sequence ID" value="NZ_JACYTQ010000002.1"/>
</dbReference>
<evidence type="ECO:0000313" key="1">
    <source>
        <dbReference type="EMBL" id="MBD8488253.1"/>
    </source>
</evidence>
<proteinExistence type="predicted"/>
<reference evidence="1 2" key="1">
    <citation type="submission" date="2020-09" db="EMBL/GenBank/DDBJ databases">
        <title>Echinicola sp. CAU 1574 isolated from sand of Sido Beach.</title>
        <authorList>
            <person name="Kim W."/>
        </authorList>
    </citation>
    <scope>NUCLEOTIDE SEQUENCE [LARGE SCALE GENOMIC DNA]</scope>
    <source>
        <strain evidence="1 2">CAU 1574</strain>
    </source>
</reference>
<gene>
    <name evidence="1" type="ORF">IFO69_05800</name>
</gene>
<sequence>MDDSVDGEKPDEKPLFRYYPSETGNWESRMARAVQFEDFKRLEFNLDGRLKSFMACLKVGKQQWMPKFQSFKKSNLPLVV</sequence>
<evidence type="ECO:0000313" key="2">
    <source>
        <dbReference type="Proteomes" id="UP000647133"/>
    </source>
</evidence>
<dbReference type="EMBL" id="JACYTQ010000002">
    <property type="protein sequence ID" value="MBD8488253.1"/>
    <property type="molecule type" value="Genomic_DNA"/>
</dbReference>
<organism evidence="1 2">
    <name type="scientific">Echinicola arenosa</name>
    <dbReference type="NCBI Taxonomy" id="2774144"/>
    <lineage>
        <taxon>Bacteria</taxon>
        <taxon>Pseudomonadati</taxon>
        <taxon>Bacteroidota</taxon>
        <taxon>Cytophagia</taxon>
        <taxon>Cytophagales</taxon>
        <taxon>Cyclobacteriaceae</taxon>
        <taxon>Echinicola</taxon>
    </lineage>
</organism>
<name>A0ABR9AKA3_9BACT</name>
<comment type="caution">
    <text evidence="1">The sequence shown here is derived from an EMBL/GenBank/DDBJ whole genome shotgun (WGS) entry which is preliminary data.</text>
</comment>
<dbReference type="Proteomes" id="UP000647133">
    <property type="component" value="Unassembled WGS sequence"/>
</dbReference>
<keyword evidence="2" id="KW-1185">Reference proteome</keyword>
<accession>A0ABR9AKA3</accession>